<sequence length="49" mass="5220">WNDAYGLTPEDVELLRSTAPHAKILSGATRTATRAAIRPAATCGDPARR</sequence>
<name>A0A6J4PIQ7_9ACTN</name>
<reference evidence="1" key="1">
    <citation type="submission" date="2020-02" db="EMBL/GenBank/DDBJ databases">
        <authorList>
            <person name="Meier V. D."/>
        </authorList>
    </citation>
    <scope>NUCLEOTIDE SEQUENCE</scope>
    <source>
        <strain evidence="1">AVDCRST_MAG55</strain>
    </source>
</reference>
<organism evidence="1">
    <name type="scientific">uncultured Rubrobacteraceae bacterium</name>
    <dbReference type="NCBI Taxonomy" id="349277"/>
    <lineage>
        <taxon>Bacteria</taxon>
        <taxon>Bacillati</taxon>
        <taxon>Actinomycetota</taxon>
        <taxon>Rubrobacteria</taxon>
        <taxon>Rubrobacterales</taxon>
        <taxon>Rubrobacteraceae</taxon>
        <taxon>environmental samples</taxon>
    </lineage>
</organism>
<gene>
    <name evidence="1" type="ORF">AVDCRST_MAG55-1644</name>
</gene>
<feature type="non-terminal residue" evidence="1">
    <location>
        <position position="1"/>
    </location>
</feature>
<protein>
    <submittedName>
        <fullName evidence="1">Uncharacterized protein</fullName>
    </submittedName>
</protein>
<dbReference type="EMBL" id="CADCUZ010000069">
    <property type="protein sequence ID" value="CAA9415580.1"/>
    <property type="molecule type" value="Genomic_DNA"/>
</dbReference>
<dbReference type="AlphaFoldDB" id="A0A6J4PIQ7"/>
<proteinExistence type="predicted"/>
<feature type="non-terminal residue" evidence="1">
    <location>
        <position position="49"/>
    </location>
</feature>
<accession>A0A6J4PIQ7</accession>
<evidence type="ECO:0000313" key="1">
    <source>
        <dbReference type="EMBL" id="CAA9415580.1"/>
    </source>
</evidence>